<evidence type="ECO:0000256" key="1">
    <source>
        <dbReference type="SAM" id="Phobius"/>
    </source>
</evidence>
<feature type="domain" description="Glycosyltransferase RgtA/B/C/D-like" evidence="2">
    <location>
        <begin position="86"/>
        <end position="245"/>
    </location>
</feature>
<keyword evidence="1" id="KW-0472">Membrane</keyword>
<dbReference type="Gene3D" id="2.60.120.380">
    <property type="match status" value="1"/>
</dbReference>
<keyword evidence="1" id="KW-0812">Transmembrane</keyword>
<protein>
    <submittedName>
        <fullName evidence="3">Glycosyltransferase family 39 protein</fullName>
    </submittedName>
</protein>
<reference evidence="3" key="1">
    <citation type="submission" date="2020-07" db="EMBL/GenBank/DDBJ databases">
        <title>Huge and variable diversity of episymbiotic CPR bacteria and DPANN archaea in groundwater ecosystems.</title>
        <authorList>
            <person name="He C.Y."/>
            <person name="Keren R."/>
            <person name="Whittaker M."/>
            <person name="Farag I.F."/>
            <person name="Doudna J."/>
            <person name="Cate J.H.D."/>
            <person name="Banfield J.F."/>
        </authorList>
    </citation>
    <scope>NUCLEOTIDE SEQUENCE</scope>
    <source>
        <strain evidence="3">NC_groundwater_1482_Ag_S-0.65um_47_24</strain>
    </source>
</reference>
<dbReference type="AlphaFoldDB" id="A0A933GMC5"/>
<feature type="transmembrane region" description="Helical" evidence="1">
    <location>
        <begin position="136"/>
        <end position="161"/>
    </location>
</feature>
<evidence type="ECO:0000313" key="3">
    <source>
        <dbReference type="EMBL" id="MBI4596247.1"/>
    </source>
</evidence>
<dbReference type="SUPFAM" id="SSF56988">
    <property type="entry name" value="Anthrax protective antigen"/>
    <property type="match status" value="1"/>
</dbReference>
<gene>
    <name evidence="3" type="ORF">HY730_07735</name>
</gene>
<sequence>MAKPLADNKKDFIIAAILFLATLIILIYTLNDIGITIDEPYRNRPAAKRFMGWLSSALRDILAGEWKTFSSREVIDQVFKFPYSYHPPFARFLAGITWQLFHGSLGEMASLRLAPALLFSLSVALLYLLVAEHYDVLSGLIASLSLFFIPATFGHAHLLALDSPIASMWFFSVFCFIKGIKRPWWSVIWAVVWALSLNTKIHAYFLPLPLFLWAFFFHRERSTNNFFAMFFISPVVLLITNPFLWPNPVNRLLAFLADMVSKGHYEPIPSFFLGNKYHSILPWFYPFFMTAVTIPVTVIGLSVAGIGRGFTLEMKGVSGEKPHFHLGALFVFNALGALSLASIKGIPAYDGVRLFLPAFTFIAGLAAIGFFQFRQWVEIFFAKKGIKTWVLGLAAGMVLIPQVYSLIKIHPFELSYFNTIIGGPEGAKNWGLESTYWNDAFNGKVVKFLNENFPRKTFSTQAGLKVSFDYYREIGQLRADIKYDAKRYDYYILYFRQGWFDPERWFYARYMKPIYEVKVDNVPLLAIYDTLRAASKKFSLNAPETSSDFKDENQNRAYTLAYEAESSGEDLIPDTQLKSGGSTTFSPVKVGWEGILRIPEEGEYLFSALVLGNFNLKLDGNSVFQISSPYQFVIHEQTIGLKKGFFLLAGEFTSSVPEGKIYLAWSTPKGARTLLPVYWLKESIHGGER</sequence>
<comment type="caution">
    <text evidence="3">The sequence shown here is derived from an EMBL/GenBank/DDBJ whole genome shotgun (WGS) entry which is preliminary data.</text>
</comment>
<name>A0A933GMC5_UNCTE</name>
<dbReference type="Pfam" id="PF13231">
    <property type="entry name" value="PMT_2"/>
    <property type="match status" value="1"/>
</dbReference>
<feature type="transmembrane region" description="Helical" evidence="1">
    <location>
        <begin position="201"/>
        <end position="218"/>
    </location>
</feature>
<keyword evidence="1" id="KW-1133">Transmembrane helix</keyword>
<feature type="transmembrane region" description="Helical" evidence="1">
    <location>
        <begin position="283"/>
        <end position="304"/>
    </location>
</feature>
<evidence type="ECO:0000259" key="2">
    <source>
        <dbReference type="Pfam" id="PF13231"/>
    </source>
</evidence>
<evidence type="ECO:0000313" key="4">
    <source>
        <dbReference type="Proteomes" id="UP000772181"/>
    </source>
</evidence>
<proteinExistence type="predicted"/>
<accession>A0A933GMC5</accession>
<dbReference type="InterPro" id="IPR038731">
    <property type="entry name" value="RgtA/B/C-like"/>
</dbReference>
<organism evidence="3 4">
    <name type="scientific">Tectimicrobiota bacterium</name>
    <dbReference type="NCBI Taxonomy" id="2528274"/>
    <lineage>
        <taxon>Bacteria</taxon>
        <taxon>Pseudomonadati</taxon>
        <taxon>Nitrospinota/Tectimicrobiota group</taxon>
        <taxon>Candidatus Tectimicrobiota</taxon>
    </lineage>
</organism>
<feature type="transmembrane region" description="Helical" evidence="1">
    <location>
        <begin position="389"/>
        <end position="407"/>
    </location>
</feature>
<feature type="transmembrane region" description="Helical" evidence="1">
    <location>
        <begin position="355"/>
        <end position="377"/>
    </location>
</feature>
<dbReference type="Proteomes" id="UP000772181">
    <property type="component" value="Unassembled WGS sequence"/>
</dbReference>
<feature type="transmembrane region" description="Helical" evidence="1">
    <location>
        <begin position="12"/>
        <end position="30"/>
    </location>
</feature>
<feature type="transmembrane region" description="Helical" evidence="1">
    <location>
        <begin position="113"/>
        <end position="130"/>
    </location>
</feature>
<dbReference type="EMBL" id="JACQWF010000341">
    <property type="protein sequence ID" value="MBI4596247.1"/>
    <property type="molecule type" value="Genomic_DNA"/>
</dbReference>
<feature type="transmembrane region" description="Helical" evidence="1">
    <location>
        <begin position="225"/>
        <end position="245"/>
    </location>
</feature>
<feature type="transmembrane region" description="Helical" evidence="1">
    <location>
        <begin position="324"/>
        <end position="343"/>
    </location>
</feature>